<organism evidence="1 2">
    <name type="scientific">Ferroplasma acidiphilum</name>
    <dbReference type="NCBI Taxonomy" id="74969"/>
    <lineage>
        <taxon>Archaea</taxon>
        <taxon>Methanobacteriati</taxon>
        <taxon>Thermoplasmatota</taxon>
        <taxon>Thermoplasmata</taxon>
        <taxon>Thermoplasmatales</taxon>
        <taxon>Ferroplasmaceae</taxon>
        <taxon>Ferroplasma</taxon>
    </lineage>
</organism>
<sequence>MICEDLGYMILYNRSGRSVILTHDETVDLCLKAQESGLELPKYIMKNYMKDLKLIKFRYDE</sequence>
<name>A0A1V0N3B6_9ARCH</name>
<keyword evidence="2" id="KW-1185">Reference proteome</keyword>
<dbReference type="RefSeq" id="WP_081141904.1">
    <property type="nucleotide sequence ID" value="NZ_CP015363.1"/>
</dbReference>
<accession>A0A1V0N3B6</accession>
<dbReference type="EMBL" id="CP015363">
    <property type="protein sequence ID" value="ARD84650.1"/>
    <property type="molecule type" value="Genomic_DNA"/>
</dbReference>
<gene>
    <name evidence="1" type="ORF">FAD_0746</name>
</gene>
<dbReference type="Proteomes" id="UP000192050">
    <property type="component" value="Chromosome"/>
</dbReference>
<protein>
    <submittedName>
        <fullName evidence="1">Uncharacterized protein</fullName>
    </submittedName>
</protein>
<dbReference type="GeneID" id="84217366"/>
<dbReference type="AlphaFoldDB" id="A0A1V0N3B6"/>
<proteinExistence type="predicted"/>
<dbReference type="KEGG" id="fai:FAD_0746"/>
<reference evidence="1 2" key="1">
    <citation type="submission" date="2011-10" db="EMBL/GenBank/DDBJ databases">
        <title>Metabolic and evolutionary patterns in the extreme acidophile Ferroplasma acidiphilum.</title>
        <authorList>
            <person name="Golyshina O.V."/>
            <person name="Kozyavkin S.A."/>
            <person name="Tatusov R.L."/>
            <person name="Slesarev A.I."/>
            <person name="Golyshin P.N."/>
        </authorList>
    </citation>
    <scope>NUCLEOTIDE SEQUENCE [LARGE SCALE GENOMIC DNA]</scope>
    <source>
        <strain evidence="2">Y</strain>
    </source>
</reference>
<dbReference type="OrthoDB" id="57128at2157"/>
<evidence type="ECO:0000313" key="2">
    <source>
        <dbReference type="Proteomes" id="UP000192050"/>
    </source>
</evidence>
<evidence type="ECO:0000313" key="1">
    <source>
        <dbReference type="EMBL" id="ARD84650.1"/>
    </source>
</evidence>